<protein>
    <submittedName>
        <fullName evidence="2">Uncharacterized protein</fullName>
    </submittedName>
</protein>
<keyword evidence="3" id="KW-1185">Reference proteome</keyword>
<feature type="signal peptide" evidence="1">
    <location>
        <begin position="1"/>
        <end position="25"/>
    </location>
</feature>
<comment type="caution">
    <text evidence="2">The sequence shown here is derived from an EMBL/GenBank/DDBJ whole genome shotgun (WGS) entry which is preliminary data.</text>
</comment>
<dbReference type="OrthoDB" id="7058077at2"/>
<reference evidence="2" key="1">
    <citation type="journal article" date="2014" name="Int. J. Syst. Evol. Microbiol.">
        <title>Complete genome sequence of Corynebacterium casei LMG S-19264T (=DSM 44701T), isolated from a smear-ripened cheese.</title>
        <authorList>
            <consortium name="US DOE Joint Genome Institute (JGI-PGF)"/>
            <person name="Walter F."/>
            <person name="Albersmeier A."/>
            <person name="Kalinowski J."/>
            <person name="Ruckert C."/>
        </authorList>
    </citation>
    <scope>NUCLEOTIDE SEQUENCE</scope>
    <source>
        <strain evidence="2">CGMCC 1.15425</strain>
    </source>
</reference>
<gene>
    <name evidence="2" type="ORF">GCM10011403_13970</name>
</gene>
<dbReference type="RefSeq" id="WP_068813188.1">
    <property type="nucleotide sequence ID" value="NZ_BMIY01000005.1"/>
</dbReference>
<accession>A0A917GV35</accession>
<evidence type="ECO:0000313" key="2">
    <source>
        <dbReference type="EMBL" id="GGG57864.1"/>
    </source>
</evidence>
<dbReference type="EMBL" id="BMIY01000005">
    <property type="protein sequence ID" value="GGG57864.1"/>
    <property type="molecule type" value="Genomic_DNA"/>
</dbReference>
<dbReference type="AlphaFoldDB" id="A0A917GV35"/>
<name>A0A917GV35_9GAMM</name>
<reference evidence="2" key="2">
    <citation type="submission" date="2020-09" db="EMBL/GenBank/DDBJ databases">
        <authorList>
            <person name="Sun Q."/>
            <person name="Zhou Y."/>
        </authorList>
    </citation>
    <scope>NUCLEOTIDE SEQUENCE</scope>
    <source>
        <strain evidence="2">CGMCC 1.15425</strain>
    </source>
</reference>
<feature type="chain" id="PRO_5037322846" evidence="1">
    <location>
        <begin position="26"/>
        <end position="490"/>
    </location>
</feature>
<keyword evidence="1" id="KW-0732">Signal</keyword>
<organism evidence="2 3">
    <name type="scientific">Pseudohongiella nitratireducens</name>
    <dbReference type="NCBI Taxonomy" id="1768907"/>
    <lineage>
        <taxon>Bacteria</taxon>
        <taxon>Pseudomonadati</taxon>
        <taxon>Pseudomonadota</taxon>
        <taxon>Gammaproteobacteria</taxon>
        <taxon>Pseudomonadales</taxon>
        <taxon>Pseudohongiellaceae</taxon>
        <taxon>Pseudohongiella</taxon>
    </lineage>
</organism>
<proteinExistence type="predicted"/>
<sequence>MASLRKISIYSASVALFLCSSTVYCAEQTASNPAAELDVLRDAVSATRAEEGAYSETLVNELSALAEALLATGTYAEAAAVIDEQIHITKVNDGLYTDDLIPALLQQLELAAAQSDWEALFDRLKHLNWLFQRTDFAGIDTRIAQIKTTRDWLRLLLIRGPSSLEPQYLLELQALEEEALLLAQQGGATAEQITPLIYDEALAELYIALGIAATGDTSRALIEHQEGGLTATIRSSRIQSMTTAYDIERVYGARSTTAIDRVHRSTMSKHFELIESIGKELRIDPDNLPEDASPETIETAAMIKLYQGDSLLLRDQYELRLGTRAGPDRGSSNIGSAGRYYREAWNLFRQAGFEDDYLNSYFACPSRLPLPAFLFALPENQEDCTIEENGVVELPTMALKHDGIPSLSFRDLPTSELMGTAAGTRARLKFTLGLNGQARRLDAISSEPDTVSARIRGHEALESLQFRPALRDGEPLRLDHVEITIYSIDR</sequence>
<evidence type="ECO:0000313" key="3">
    <source>
        <dbReference type="Proteomes" id="UP000627715"/>
    </source>
</evidence>
<evidence type="ECO:0000256" key="1">
    <source>
        <dbReference type="SAM" id="SignalP"/>
    </source>
</evidence>
<dbReference type="Proteomes" id="UP000627715">
    <property type="component" value="Unassembled WGS sequence"/>
</dbReference>